<dbReference type="Pfam" id="PF06742">
    <property type="entry name" value="DUF1214"/>
    <property type="match status" value="1"/>
</dbReference>
<dbReference type="InterPro" id="IPR010621">
    <property type="entry name" value="DUF1214"/>
</dbReference>
<feature type="chain" id="PRO_5016320199" evidence="1">
    <location>
        <begin position="28"/>
        <end position="475"/>
    </location>
</feature>
<dbReference type="PROSITE" id="PS51318">
    <property type="entry name" value="TAT"/>
    <property type="match status" value="1"/>
</dbReference>
<dbReference type="Proteomes" id="UP000245765">
    <property type="component" value="Unassembled WGS sequence"/>
</dbReference>
<keyword evidence="4" id="KW-0261">Viral envelope protein</keyword>
<evidence type="ECO:0000259" key="3">
    <source>
        <dbReference type="Pfam" id="PF06863"/>
    </source>
</evidence>
<keyword evidence="1" id="KW-0732">Signal</keyword>
<reference evidence="5" key="1">
    <citation type="submission" date="2018-05" db="EMBL/GenBank/DDBJ databases">
        <authorList>
            <person name="Du Z."/>
            <person name="Wang X."/>
        </authorList>
    </citation>
    <scope>NUCLEOTIDE SEQUENCE [LARGE SCALE GENOMIC DNA]</scope>
    <source>
        <strain evidence="5">CQN31</strain>
    </source>
</reference>
<comment type="caution">
    <text evidence="4">The sequence shown here is derived from an EMBL/GenBank/DDBJ whole genome shotgun (WGS) entry which is preliminary data.</text>
</comment>
<dbReference type="EMBL" id="QGNA01000005">
    <property type="protein sequence ID" value="PWS34953.1"/>
    <property type="molecule type" value="Genomic_DNA"/>
</dbReference>
<dbReference type="Pfam" id="PF06863">
    <property type="entry name" value="DUF1254"/>
    <property type="match status" value="1"/>
</dbReference>
<feature type="domain" description="DUF1254" evidence="3">
    <location>
        <begin position="74"/>
        <end position="206"/>
    </location>
</feature>
<dbReference type="AlphaFoldDB" id="A0A317F954"/>
<dbReference type="InterPro" id="IPR010679">
    <property type="entry name" value="DUF1254"/>
</dbReference>
<proteinExistence type="predicted"/>
<evidence type="ECO:0000256" key="1">
    <source>
        <dbReference type="SAM" id="SignalP"/>
    </source>
</evidence>
<protein>
    <submittedName>
        <fullName evidence="4">Cell envelope protein</fullName>
    </submittedName>
</protein>
<dbReference type="Gene3D" id="2.60.40.1610">
    <property type="entry name" value="Domain of unknown function DUF1254"/>
    <property type="match status" value="1"/>
</dbReference>
<dbReference type="SUPFAM" id="SSF160935">
    <property type="entry name" value="VPA0735-like"/>
    <property type="match status" value="1"/>
</dbReference>
<dbReference type="InterPro" id="IPR037049">
    <property type="entry name" value="DUF1214_C_sf"/>
</dbReference>
<name>A0A317F954_9PROT</name>
<dbReference type="Gene3D" id="2.60.120.600">
    <property type="entry name" value="Domain of unknown function DUF1214, C-terminal domain"/>
    <property type="match status" value="1"/>
</dbReference>
<dbReference type="PANTHER" id="PTHR36509">
    <property type="entry name" value="BLL3101 PROTEIN"/>
    <property type="match status" value="1"/>
</dbReference>
<keyword evidence="5" id="KW-1185">Reference proteome</keyword>
<evidence type="ECO:0000313" key="4">
    <source>
        <dbReference type="EMBL" id="PWS34953.1"/>
    </source>
</evidence>
<dbReference type="InterPro" id="IPR006311">
    <property type="entry name" value="TAT_signal"/>
</dbReference>
<sequence>MTTKRNLLLAAGSAALAGGALSRPALAQASRSGIVASFEAAEAAFVFGLPIVSNYAVMYEYAIDRNSGQFKAPFNQIFNEARVFTWQDTAIPTPNSDTPYSVAWLDLRAEPVVISVPDVPAGRYFSVMICDGNTYNVGYIGSRATGQGAGSWLIVGPGWQGQTPAGIKGVIRSTTWFTMAAFRTQLFGPEDMPNVVAVQRGYKVEPLSTFLRQPAPPPAPEIRWPRITADLAKHHFFDYLAFALQFNPPQPNEATIRAQLASIGIDGRGSPLPGSLFDRLELLAGAVEGERKVDAAFGAAGVPMNGWRVTPIPGSPEAYNGDWMLRSVATKAGIYGNSTEEATYPFTRHDVTGAVLDGSTGRYTLTFAENALPPVNAFWSVTMYHGGNQLLVQNPIDRYLINSPMLNGMRRNPDGGLTIHIRKDDPGAELRANWLPAPDGPIYLVMRLYWPKTEAPSLLPIGRGAWQPPGIVKVG</sequence>
<gene>
    <name evidence="4" type="ORF">DFH01_21685</name>
</gene>
<feature type="signal peptide" evidence="1">
    <location>
        <begin position="1"/>
        <end position="27"/>
    </location>
</feature>
<accession>A0A317F954</accession>
<dbReference type="InterPro" id="IPR037050">
    <property type="entry name" value="DUF1254_sf"/>
</dbReference>
<dbReference type="OrthoDB" id="9777345at2"/>
<organism evidence="4 5">
    <name type="scientific">Falsiroseomonas bella</name>
    <dbReference type="NCBI Taxonomy" id="2184016"/>
    <lineage>
        <taxon>Bacteria</taxon>
        <taxon>Pseudomonadati</taxon>
        <taxon>Pseudomonadota</taxon>
        <taxon>Alphaproteobacteria</taxon>
        <taxon>Acetobacterales</taxon>
        <taxon>Roseomonadaceae</taxon>
        <taxon>Falsiroseomonas</taxon>
    </lineage>
</organism>
<dbReference type="PANTHER" id="PTHR36509:SF2">
    <property type="entry name" value="BLL3101 PROTEIN"/>
    <property type="match status" value="1"/>
</dbReference>
<evidence type="ECO:0000313" key="5">
    <source>
        <dbReference type="Proteomes" id="UP000245765"/>
    </source>
</evidence>
<dbReference type="RefSeq" id="WP_109872595.1">
    <property type="nucleotide sequence ID" value="NZ_QGNA01000005.1"/>
</dbReference>
<keyword evidence="4" id="KW-0946">Virion</keyword>
<evidence type="ECO:0000259" key="2">
    <source>
        <dbReference type="Pfam" id="PF06742"/>
    </source>
</evidence>
<feature type="domain" description="DUF1214" evidence="2">
    <location>
        <begin position="341"/>
        <end position="452"/>
    </location>
</feature>